<dbReference type="GO" id="GO:0003700">
    <property type="term" value="F:DNA-binding transcription factor activity"/>
    <property type="evidence" value="ECO:0007669"/>
    <property type="project" value="TreeGrafter"/>
</dbReference>
<dbReference type="PROSITE" id="PS51078">
    <property type="entry name" value="ICLR_ED"/>
    <property type="match status" value="1"/>
</dbReference>
<name>A0A285E7C8_9ACTN</name>
<evidence type="ECO:0000313" key="8">
    <source>
        <dbReference type="Proteomes" id="UP000219514"/>
    </source>
</evidence>
<evidence type="ECO:0000256" key="1">
    <source>
        <dbReference type="ARBA" id="ARBA00023015"/>
    </source>
</evidence>
<evidence type="ECO:0000313" key="7">
    <source>
        <dbReference type="EMBL" id="SNX94753.1"/>
    </source>
</evidence>
<feature type="domain" description="IclR-ED" evidence="6">
    <location>
        <begin position="105"/>
        <end position="292"/>
    </location>
</feature>
<dbReference type="Pfam" id="PF01614">
    <property type="entry name" value="IclR_C"/>
    <property type="match status" value="1"/>
</dbReference>
<dbReference type="InterPro" id="IPR036388">
    <property type="entry name" value="WH-like_DNA-bd_sf"/>
</dbReference>
<feature type="region of interest" description="Disordered" evidence="4">
    <location>
        <begin position="1"/>
        <end position="31"/>
    </location>
</feature>
<reference evidence="7 8" key="1">
    <citation type="submission" date="2017-09" db="EMBL/GenBank/DDBJ databases">
        <authorList>
            <person name="Ehlers B."/>
            <person name="Leendertz F.H."/>
        </authorList>
    </citation>
    <scope>NUCLEOTIDE SEQUENCE [LARGE SCALE GENOMIC DNA]</scope>
    <source>
        <strain evidence="7 8">DSM 46844</strain>
    </source>
</reference>
<dbReference type="InterPro" id="IPR050707">
    <property type="entry name" value="HTH_MetabolicPath_Reg"/>
</dbReference>
<protein>
    <submittedName>
        <fullName evidence="7">Transcriptional regulator, IclR family</fullName>
    </submittedName>
</protein>
<dbReference type="PANTHER" id="PTHR30136:SF24">
    <property type="entry name" value="HTH-TYPE TRANSCRIPTIONAL REPRESSOR ALLR"/>
    <property type="match status" value="1"/>
</dbReference>
<sequence>MTVSALSLAHLEEPAGPTGAPRPTRPAPATPIDRVAGAQEGVSSSAAKTLGLLTAMLKAGTPTVGVTEVAQELGMPKSTTHRLLKVLEDHGFVSRAGVRYRVGGRFFELSEVAGWSEHGELRDAAYRPLARLFERTDPIAVHLGVLRGRSVFYVDKVMGPQGTRLPTRVGGRFPATCTGLGKAMLAHSDAAVVDAVLAQPLARPTPYSVAARRRFVDQLEQTRATGYAVEREEACQGTVCVAAPILLEGRAVAALSVCVSSAVLARGRERRLAVLGQLAVETAAIVTGLLPSDEGSPRVPGAGTTPFSRSAARA</sequence>
<dbReference type="PANTHER" id="PTHR30136">
    <property type="entry name" value="HELIX-TURN-HELIX TRANSCRIPTIONAL REGULATOR, ICLR FAMILY"/>
    <property type="match status" value="1"/>
</dbReference>
<dbReference type="InterPro" id="IPR014757">
    <property type="entry name" value="Tscrpt_reg_IclR_C"/>
</dbReference>
<dbReference type="GO" id="GO:0045892">
    <property type="term" value="P:negative regulation of DNA-templated transcription"/>
    <property type="evidence" value="ECO:0007669"/>
    <property type="project" value="TreeGrafter"/>
</dbReference>
<dbReference type="Gene3D" id="3.30.450.40">
    <property type="match status" value="1"/>
</dbReference>
<dbReference type="SUPFAM" id="SSF55781">
    <property type="entry name" value="GAF domain-like"/>
    <property type="match status" value="1"/>
</dbReference>
<dbReference type="OrthoDB" id="3734039at2"/>
<keyword evidence="1" id="KW-0805">Transcription regulation</keyword>
<keyword evidence="8" id="KW-1185">Reference proteome</keyword>
<dbReference type="RefSeq" id="WP_097204142.1">
    <property type="nucleotide sequence ID" value="NZ_JACHXB010000001.1"/>
</dbReference>
<evidence type="ECO:0000256" key="4">
    <source>
        <dbReference type="SAM" id="MobiDB-lite"/>
    </source>
</evidence>
<dbReference type="SUPFAM" id="SSF46785">
    <property type="entry name" value="Winged helix' DNA-binding domain"/>
    <property type="match status" value="1"/>
</dbReference>
<dbReference type="CDD" id="cd00090">
    <property type="entry name" value="HTH_ARSR"/>
    <property type="match status" value="1"/>
</dbReference>
<keyword evidence="2" id="KW-0238">DNA-binding</keyword>
<dbReference type="PROSITE" id="PS51077">
    <property type="entry name" value="HTH_ICLR"/>
    <property type="match status" value="1"/>
</dbReference>
<evidence type="ECO:0000256" key="2">
    <source>
        <dbReference type="ARBA" id="ARBA00023125"/>
    </source>
</evidence>
<evidence type="ECO:0000259" key="5">
    <source>
        <dbReference type="PROSITE" id="PS51077"/>
    </source>
</evidence>
<dbReference type="EMBL" id="OBDO01000001">
    <property type="protein sequence ID" value="SNX94753.1"/>
    <property type="molecule type" value="Genomic_DNA"/>
</dbReference>
<gene>
    <name evidence="7" type="ORF">SAMN06893097_101550</name>
</gene>
<accession>A0A285E7C8</accession>
<dbReference type="InterPro" id="IPR011991">
    <property type="entry name" value="ArsR-like_HTH"/>
</dbReference>
<keyword evidence="3" id="KW-0804">Transcription</keyword>
<dbReference type="Proteomes" id="UP000219514">
    <property type="component" value="Unassembled WGS sequence"/>
</dbReference>
<dbReference type="Pfam" id="PF09339">
    <property type="entry name" value="HTH_IclR"/>
    <property type="match status" value="1"/>
</dbReference>
<dbReference type="InterPro" id="IPR036390">
    <property type="entry name" value="WH_DNA-bd_sf"/>
</dbReference>
<proteinExistence type="predicted"/>
<evidence type="ECO:0000259" key="6">
    <source>
        <dbReference type="PROSITE" id="PS51078"/>
    </source>
</evidence>
<dbReference type="AlphaFoldDB" id="A0A285E7C8"/>
<feature type="domain" description="HTH iclR-type" evidence="5">
    <location>
        <begin position="43"/>
        <end position="104"/>
    </location>
</feature>
<evidence type="ECO:0000256" key="3">
    <source>
        <dbReference type="ARBA" id="ARBA00023163"/>
    </source>
</evidence>
<dbReference type="Gene3D" id="1.10.10.10">
    <property type="entry name" value="Winged helix-like DNA-binding domain superfamily/Winged helix DNA-binding domain"/>
    <property type="match status" value="1"/>
</dbReference>
<organism evidence="7 8">
    <name type="scientific">Geodermatophilus sabuli</name>
    <dbReference type="NCBI Taxonomy" id="1564158"/>
    <lineage>
        <taxon>Bacteria</taxon>
        <taxon>Bacillati</taxon>
        <taxon>Actinomycetota</taxon>
        <taxon>Actinomycetes</taxon>
        <taxon>Geodermatophilales</taxon>
        <taxon>Geodermatophilaceae</taxon>
        <taxon>Geodermatophilus</taxon>
    </lineage>
</organism>
<feature type="region of interest" description="Disordered" evidence="4">
    <location>
        <begin position="294"/>
        <end position="314"/>
    </location>
</feature>
<dbReference type="InterPro" id="IPR029016">
    <property type="entry name" value="GAF-like_dom_sf"/>
</dbReference>
<dbReference type="GO" id="GO:0003677">
    <property type="term" value="F:DNA binding"/>
    <property type="evidence" value="ECO:0007669"/>
    <property type="project" value="UniProtKB-KW"/>
</dbReference>
<dbReference type="SMART" id="SM00346">
    <property type="entry name" value="HTH_ICLR"/>
    <property type="match status" value="1"/>
</dbReference>
<dbReference type="InterPro" id="IPR005471">
    <property type="entry name" value="Tscrpt_reg_IclR_N"/>
</dbReference>